<reference evidence="2" key="1">
    <citation type="submission" date="2005-09" db="EMBL/GenBank/DDBJ databases">
        <title>Annotation of the Aspergillus terreus NIH2624 genome.</title>
        <authorList>
            <person name="Birren B.W."/>
            <person name="Lander E.S."/>
            <person name="Galagan J.E."/>
            <person name="Nusbaum C."/>
            <person name="Devon K."/>
            <person name="Henn M."/>
            <person name="Ma L.-J."/>
            <person name="Jaffe D.B."/>
            <person name="Butler J."/>
            <person name="Alvarez P."/>
            <person name="Gnerre S."/>
            <person name="Grabherr M."/>
            <person name="Kleber M."/>
            <person name="Mauceli E.W."/>
            <person name="Brockman W."/>
            <person name="Rounsley S."/>
            <person name="Young S.K."/>
            <person name="LaButti K."/>
            <person name="Pushparaj V."/>
            <person name="DeCaprio D."/>
            <person name="Crawford M."/>
            <person name="Koehrsen M."/>
            <person name="Engels R."/>
            <person name="Montgomery P."/>
            <person name="Pearson M."/>
            <person name="Howarth C."/>
            <person name="Larson L."/>
            <person name="Luoma S."/>
            <person name="White J."/>
            <person name="Alvarado L."/>
            <person name="Kodira C.D."/>
            <person name="Zeng Q."/>
            <person name="Oleary S."/>
            <person name="Yandava C."/>
            <person name="Denning D.W."/>
            <person name="Nierman W.C."/>
            <person name="Milne T."/>
            <person name="Madden K."/>
        </authorList>
    </citation>
    <scope>NUCLEOTIDE SEQUENCE [LARGE SCALE GENOMIC DNA]</scope>
    <source>
        <strain evidence="2">NIH 2624 / FGSC A1156</strain>
    </source>
</reference>
<proteinExistence type="predicted"/>
<dbReference type="Proteomes" id="UP000007963">
    <property type="component" value="Unassembled WGS sequence"/>
</dbReference>
<protein>
    <submittedName>
        <fullName evidence="1">Uncharacterized protein</fullName>
    </submittedName>
</protein>
<evidence type="ECO:0000313" key="2">
    <source>
        <dbReference type="Proteomes" id="UP000007963"/>
    </source>
</evidence>
<evidence type="ECO:0000313" key="1">
    <source>
        <dbReference type="EMBL" id="EAU33030.1"/>
    </source>
</evidence>
<accession>Q0CIJ8</accession>
<name>Q0CIJ8_ASPTN</name>
<gene>
    <name evidence="1" type="ORF">ATEG_06486</name>
</gene>
<sequence length="104" mass="11832">MYDFETIFPIPQDSGKLYGVDEAVEVKIQEENTAFHKSKVVFTYNLNRTMFFVRDNLVITGNVEDDFDFGEEKKHETPFQYCIASPSYQNVANRGQDCAAFGGG</sequence>
<organism evidence="1 2">
    <name type="scientific">Aspergillus terreus (strain NIH 2624 / FGSC A1156)</name>
    <dbReference type="NCBI Taxonomy" id="341663"/>
    <lineage>
        <taxon>Eukaryota</taxon>
        <taxon>Fungi</taxon>
        <taxon>Dikarya</taxon>
        <taxon>Ascomycota</taxon>
        <taxon>Pezizomycotina</taxon>
        <taxon>Eurotiomycetes</taxon>
        <taxon>Eurotiomycetidae</taxon>
        <taxon>Eurotiales</taxon>
        <taxon>Aspergillaceae</taxon>
        <taxon>Aspergillus</taxon>
        <taxon>Aspergillus subgen. Circumdati</taxon>
    </lineage>
</organism>
<dbReference type="VEuPathDB" id="FungiDB:ATEG_06486"/>
<dbReference type="GeneID" id="4322403"/>
<dbReference type="RefSeq" id="XP_001215664.1">
    <property type="nucleotide sequence ID" value="XM_001215664.1"/>
</dbReference>
<dbReference type="HOGENOM" id="CLU_2249566_0_0_1"/>
<dbReference type="EMBL" id="CH476602">
    <property type="protein sequence ID" value="EAU33030.1"/>
    <property type="molecule type" value="Genomic_DNA"/>
</dbReference>
<dbReference type="AlphaFoldDB" id="Q0CIJ8"/>